<dbReference type="PANTHER" id="PTHR14269">
    <property type="entry name" value="CDP-DIACYLGLYCEROL--GLYCEROL-3-PHOSPHATE 3-PHOSPHATIDYLTRANSFERASE-RELATED"/>
    <property type="match status" value="1"/>
</dbReference>
<dbReference type="EMBL" id="HG793133">
    <property type="protein sequence ID" value="CDK30251.1"/>
    <property type="molecule type" value="Genomic_DNA"/>
</dbReference>
<evidence type="ECO:0000313" key="13">
    <source>
        <dbReference type="EMBL" id="CDK30251.1"/>
    </source>
</evidence>
<dbReference type="PROSITE" id="PS00379">
    <property type="entry name" value="CDP_ALCOHOL_P_TRANSF"/>
    <property type="match status" value="1"/>
</dbReference>
<evidence type="ECO:0000256" key="4">
    <source>
        <dbReference type="ARBA" id="ARBA00022679"/>
    </source>
</evidence>
<feature type="transmembrane region" description="Helical" evidence="12">
    <location>
        <begin position="129"/>
        <end position="147"/>
    </location>
</feature>
<feature type="transmembrane region" description="Helical" evidence="12">
    <location>
        <begin position="95"/>
        <end position="117"/>
    </location>
</feature>
<evidence type="ECO:0000256" key="11">
    <source>
        <dbReference type="RuleBase" id="RU003750"/>
    </source>
</evidence>
<dbReference type="GO" id="GO:0016020">
    <property type="term" value="C:membrane"/>
    <property type="evidence" value="ECO:0007669"/>
    <property type="project" value="UniProtKB-SubCell"/>
</dbReference>
<evidence type="ECO:0000256" key="3">
    <source>
        <dbReference type="ARBA" id="ARBA00022516"/>
    </source>
</evidence>
<evidence type="ECO:0000256" key="9">
    <source>
        <dbReference type="ARBA" id="ARBA00023209"/>
    </source>
</evidence>
<evidence type="ECO:0000256" key="1">
    <source>
        <dbReference type="ARBA" id="ARBA00004141"/>
    </source>
</evidence>
<keyword evidence="7" id="KW-0443">Lipid metabolism</keyword>
<keyword evidence="9" id="KW-0594">Phospholipid biosynthesis</keyword>
<keyword evidence="3" id="KW-0444">Lipid biosynthesis</keyword>
<accession>V6DI95</accession>
<evidence type="ECO:0000256" key="12">
    <source>
        <dbReference type="SAM" id="Phobius"/>
    </source>
</evidence>
<organism evidence="13 14">
    <name type="scientific">Candidatus Babela massiliensis</name>
    <dbReference type="NCBI Taxonomy" id="673862"/>
    <lineage>
        <taxon>Bacteria</taxon>
        <taxon>Candidatus Babelota</taxon>
        <taxon>Candidatus Babeliae</taxon>
        <taxon>Candidatus Babeliales</taxon>
        <taxon>Candidatus Babeliaceae</taxon>
        <taxon>Candidatus Babela</taxon>
    </lineage>
</organism>
<dbReference type="AlphaFoldDB" id="V6DI95"/>
<evidence type="ECO:0000256" key="5">
    <source>
        <dbReference type="ARBA" id="ARBA00022692"/>
    </source>
</evidence>
<feature type="transmembrane region" description="Helical" evidence="12">
    <location>
        <begin position="153"/>
        <end position="173"/>
    </location>
</feature>
<dbReference type="STRING" id="673862.BABL1_gene_945"/>
<keyword evidence="14" id="KW-1185">Reference proteome</keyword>
<keyword evidence="5 12" id="KW-0812">Transmembrane</keyword>
<dbReference type="InterPro" id="IPR048254">
    <property type="entry name" value="CDP_ALCOHOL_P_TRANSF_CS"/>
</dbReference>
<dbReference type="InterPro" id="IPR050324">
    <property type="entry name" value="CDP-alcohol_PTase-I"/>
</dbReference>
<dbReference type="PANTHER" id="PTHR14269:SF11">
    <property type="entry name" value="CDP-DIACYLGLYCEROL--GLYCEROL-3-PHOSPHATE 3-PHOSPHATIDYLTRANSFERASE"/>
    <property type="match status" value="1"/>
</dbReference>
<gene>
    <name evidence="13" type="primary">pgsA2</name>
    <name evidence="13" type="ORF">BABL1_gene_945</name>
</gene>
<comment type="similarity">
    <text evidence="2 11">Belongs to the CDP-alcohol phosphatidyltransferase class-I family.</text>
</comment>
<sequence>MYLNISNLLTISRIFFTPFIVKNILSGNWHVSITLFLFAAFTDILDGFLARILNQESYIGTLLDPLADKILLISCYISLLFIENNLFLIPSWFTVIIIFKELILISGSLILNCVYRINFKIKPSVLGKLNTFFQILFVIFILSSIILKIDSDILNNIFYIFLYFITVLNLLTLMHYSFQAFKEFIV</sequence>
<dbReference type="PATRIC" id="fig|673862.3.peg.139"/>
<comment type="subcellular location">
    <subcellularLocation>
        <location evidence="1">Membrane</location>
        <topology evidence="1">Multi-pass membrane protein</topology>
    </subcellularLocation>
</comment>
<evidence type="ECO:0000256" key="2">
    <source>
        <dbReference type="ARBA" id="ARBA00010441"/>
    </source>
</evidence>
<dbReference type="eggNOG" id="COG0558">
    <property type="taxonomic scope" value="Bacteria"/>
</dbReference>
<dbReference type="RefSeq" id="WP_023791143.1">
    <property type="nucleotide sequence ID" value="NC_023003.1"/>
</dbReference>
<dbReference type="PIRSF" id="PIRSF000847">
    <property type="entry name" value="Phos_ph_gly_syn"/>
    <property type="match status" value="1"/>
</dbReference>
<proteinExistence type="inferred from homology"/>
<dbReference type="Gene3D" id="1.20.120.1760">
    <property type="match status" value="1"/>
</dbReference>
<dbReference type="Proteomes" id="UP000018769">
    <property type="component" value="Chromosome I"/>
</dbReference>
<dbReference type="GO" id="GO:0008444">
    <property type="term" value="F:CDP-diacylglycerol-glycerol-3-phosphate 3-phosphatidyltransferase activity"/>
    <property type="evidence" value="ECO:0007669"/>
    <property type="project" value="InterPro"/>
</dbReference>
<keyword evidence="8 12" id="KW-0472">Membrane</keyword>
<evidence type="ECO:0000256" key="7">
    <source>
        <dbReference type="ARBA" id="ARBA00023098"/>
    </source>
</evidence>
<keyword evidence="4 11" id="KW-0808">Transferase</keyword>
<evidence type="ECO:0000256" key="8">
    <source>
        <dbReference type="ARBA" id="ARBA00023136"/>
    </source>
</evidence>
<evidence type="ECO:0000256" key="6">
    <source>
        <dbReference type="ARBA" id="ARBA00022989"/>
    </source>
</evidence>
<dbReference type="OrthoDB" id="9796672at2"/>
<dbReference type="Pfam" id="PF01066">
    <property type="entry name" value="CDP-OH_P_transf"/>
    <property type="match status" value="1"/>
</dbReference>
<dbReference type="GO" id="GO:0046474">
    <property type="term" value="P:glycerophospholipid biosynthetic process"/>
    <property type="evidence" value="ECO:0007669"/>
    <property type="project" value="TreeGrafter"/>
</dbReference>
<evidence type="ECO:0000313" key="14">
    <source>
        <dbReference type="Proteomes" id="UP000018769"/>
    </source>
</evidence>
<reference evidence="13 14" key="1">
    <citation type="journal article" date="2015" name="Biol. Direct">
        <title>Babela massiliensis, a representative of a widespread bacterial phylum with unusual adaptations to parasitism in amoebae.</title>
        <authorList>
            <person name="Pagnier I."/>
            <person name="Yutin N."/>
            <person name="Croce O."/>
            <person name="Makarova K.S."/>
            <person name="Wolf Y.I."/>
            <person name="Benamar S."/>
            <person name="Raoult D."/>
            <person name="Koonin E.V."/>
            <person name="La Scola B."/>
        </authorList>
    </citation>
    <scope>NUCLEOTIDE SEQUENCE [LARGE SCALE GENOMIC DNA]</scope>
    <source>
        <strain evidence="14">BABL1</strain>
    </source>
</reference>
<protein>
    <submittedName>
        <fullName evidence="13">Phosphatidylglycerophosphate synthase</fullName>
    </submittedName>
</protein>
<dbReference type="HOGENOM" id="CLU_051314_6_2_7"/>
<dbReference type="InterPro" id="IPR043130">
    <property type="entry name" value="CDP-OH_PTrfase_TM_dom"/>
</dbReference>
<dbReference type="InterPro" id="IPR004570">
    <property type="entry name" value="Phosphatidylglycerol_P_synth"/>
</dbReference>
<name>V6DI95_9BACT</name>
<evidence type="ECO:0000256" key="10">
    <source>
        <dbReference type="ARBA" id="ARBA00023264"/>
    </source>
</evidence>
<feature type="transmembrane region" description="Helical" evidence="12">
    <location>
        <begin position="29"/>
        <end position="49"/>
    </location>
</feature>
<keyword evidence="10" id="KW-1208">Phospholipid metabolism</keyword>
<keyword evidence="6 12" id="KW-1133">Transmembrane helix</keyword>
<dbReference type="KEGG" id="dpb:BABL1_gene_945"/>
<dbReference type="InterPro" id="IPR000462">
    <property type="entry name" value="CDP-OH_P_trans"/>
</dbReference>